<dbReference type="FunFam" id="3.30.980.10:FF:000005">
    <property type="entry name" value="Threonyl-tRNA synthetase, mitochondrial"/>
    <property type="match status" value="1"/>
</dbReference>
<evidence type="ECO:0000256" key="12">
    <source>
        <dbReference type="ARBA" id="ARBA00049515"/>
    </source>
</evidence>
<dbReference type="CDD" id="cd00860">
    <property type="entry name" value="ThrRS_anticodon"/>
    <property type="match status" value="1"/>
</dbReference>
<dbReference type="Pfam" id="PF03129">
    <property type="entry name" value="HGTP_anticodon"/>
    <property type="match status" value="1"/>
</dbReference>
<name>A0A366HDT2_9BACT</name>
<dbReference type="OrthoDB" id="9802304at2"/>
<evidence type="ECO:0000256" key="1">
    <source>
        <dbReference type="ARBA" id="ARBA00008226"/>
    </source>
</evidence>
<dbReference type="Gene3D" id="3.30.54.20">
    <property type="match status" value="1"/>
</dbReference>
<dbReference type="PANTHER" id="PTHR11451:SF44">
    <property type="entry name" value="THREONINE--TRNA LIGASE, CHLOROPLASTIC_MITOCHONDRIAL 2"/>
    <property type="match status" value="1"/>
</dbReference>
<dbReference type="CDD" id="cd00771">
    <property type="entry name" value="ThrRS_core"/>
    <property type="match status" value="1"/>
</dbReference>
<dbReference type="GO" id="GO:0046872">
    <property type="term" value="F:metal ion binding"/>
    <property type="evidence" value="ECO:0007669"/>
    <property type="project" value="UniProtKB-KW"/>
</dbReference>
<keyword evidence="9 13" id="KW-0694">RNA-binding</keyword>
<dbReference type="Pfam" id="PF07973">
    <property type="entry name" value="tRNA_SAD"/>
    <property type="match status" value="1"/>
</dbReference>
<keyword evidence="6 13" id="KW-0547">Nucleotide-binding</keyword>
<keyword evidence="4 13" id="KW-0436">Ligase</keyword>
<feature type="domain" description="Aminoacyl-transfer RNA synthetases class-II family profile" evidence="14">
    <location>
        <begin position="217"/>
        <end position="549"/>
    </location>
</feature>
<protein>
    <recommendedName>
        <fullName evidence="13">Threonine--tRNA ligase</fullName>
        <ecNumber evidence="13">6.1.1.3</ecNumber>
    </recommendedName>
    <alternativeName>
        <fullName evidence="13">Threonyl-tRNA synthetase</fullName>
        <shortName evidence="13">ThrRS</shortName>
    </alternativeName>
</protein>
<keyword evidence="7 13" id="KW-0862">Zinc</keyword>
<dbReference type="InterPro" id="IPR002320">
    <property type="entry name" value="Thr-tRNA-ligase_IIa"/>
</dbReference>
<comment type="cofactor">
    <cofactor evidence="13">
        <name>Zn(2+)</name>
        <dbReference type="ChEBI" id="CHEBI:29105"/>
    </cofactor>
    <text evidence="13">Binds 1 zinc ion per subunit.</text>
</comment>
<dbReference type="GO" id="GO:0000049">
    <property type="term" value="F:tRNA binding"/>
    <property type="evidence" value="ECO:0007669"/>
    <property type="project" value="UniProtKB-KW"/>
</dbReference>
<organism evidence="15 16">
    <name type="scientific">Roseimicrobium gellanilyticum</name>
    <dbReference type="NCBI Taxonomy" id="748857"/>
    <lineage>
        <taxon>Bacteria</taxon>
        <taxon>Pseudomonadati</taxon>
        <taxon>Verrucomicrobiota</taxon>
        <taxon>Verrucomicrobiia</taxon>
        <taxon>Verrucomicrobiales</taxon>
        <taxon>Verrucomicrobiaceae</taxon>
        <taxon>Roseimicrobium</taxon>
    </lineage>
</organism>
<evidence type="ECO:0000256" key="8">
    <source>
        <dbReference type="ARBA" id="ARBA00022840"/>
    </source>
</evidence>
<dbReference type="GO" id="GO:0006435">
    <property type="term" value="P:threonyl-tRNA aminoacylation"/>
    <property type="evidence" value="ECO:0007669"/>
    <property type="project" value="UniProtKB-UniRule"/>
</dbReference>
<keyword evidence="10 13" id="KW-0648">Protein biosynthesis</keyword>
<evidence type="ECO:0000259" key="14">
    <source>
        <dbReference type="PROSITE" id="PS50862"/>
    </source>
</evidence>
<keyword evidence="3 13" id="KW-0820">tRNA-binding</keyword>
<keyword evidence="11 13" id="KW-0030">Aminoacyl-tRNA synthetase</keyword>
<dbReference type="InterPro" id="IPR002314">
    <property type="entry name" value="aa-tRNA-synt_IIb"/>
</dbReference>
<dbReference type="SUPFAM" id="SSF52954">
    <property type="entry name" value="Class II aaRS ABD-related"/>
    <property type="match status" value="1"/>
</dbReference>
<dbReference type="SUPFAM" id="SSF55681">
    <property type="entry name" value="Class II aaRS and biotin synthetases"/>
    <property type="match status" value="1"/>
</dbReference>
<evidence type="ECO:0000256" key="4">
    <source>
        <dbReference type="ARBA" id="ARBA00022598"/>
    </source>
</evidence>
<sequence>MSAERKTLEERAQMSDLERLRHSCAHVMATAILRLWPDAQFAYGPPVESGFYYDFDMKHRLTPDDFEKIEAEMKKVAKDNQRFDKKVITREEAIALAESGRLGGLTERPGNPSQFKLDLIAKIPEGEEISCYQNGEFLDLCAGPHVNYTSKCKNTKLMSVASAYYMGDETKPQLQRLYGTAFPTAEELAKHLEQLEEAKKRDHRKLGRELQLFAIDEKVGQGLILWLPKGAILRQELQNFISEELRKQGYQQVFTPHIGKLELYKTSGHFPYYKDSQFSPVIENDDLKKAAAEGCTCAEVMERLDGISKKLREEINSRTGADTIPESRVRPDDDLYDGFLLKPMNCPHHIRIFAQTPKSYRDLPVRLAEFGTVYRWEQSGELGGMTRVRGFTQDDAHLFCTEEQVAQEVLGCLSLVKTVLTTLGMHDYRVRVGLRDPDSSKFTGNAEKWDLAEAACRAAAQSLGVPFTEEPGEAAFYGPKIDFVIKDVIGREWQLGTVQVDYVLPVRFDLTYTGADNKAHRPVMIHRAPFGSMERFCGVLIEHFAGHFPTWLAPEQVRILTVSEKSDAFAGEVLSALQAAGLRVTLVNDSDKIGAKIRNAQLDRVPYMLVLGEKEATSGNVAIRHSKKGDLGVKPLAAFVEEITAEVAERKL</sequence>
<evidence type="ECO:0000256" key="9">
    <source>
        <dbReference type="ARBA" id="ARBA00022884"/>
    </source>
</evidence>
<dbReference type="Gene3D" id="3.30.980.10">
    <property type="entry name" value="Threonyl-trna Synthetase, Chain A, domain 2"/>
    <property type="match status" value="1"/>
</dbReference>
<keyword evidence="16" id="KW-1185">Reference proteome</keyword>
<feature type="binding site" evidence="13">
    <location>
        <position position="397"/>
    </location>
    <ligand>
        <name>Zn(2+)</name>
        <dbReference type="ChEBI" id="CHEBI:29105"/>
        <note>catalytic</note>
    </ligand>
</feature>
<keyword evidence="8 13" id="KW-0067">ATP-binding</keyword>
<dbReference type="PANTHER" id="PTHR11451">
    <property type="entry name" value="THREONINE-TRNA LIGASE"/>
    <property type="match status" value="1"/>
</dbReference>
<feature type="binding site" evidence="13">
    <location>
        <position position="346"/>
    </location>
    <ligand>
        <name>Zn(2+)</name>
        <dbReference type="ChEBI" id="CHEBI:29105"/>
        <note>catalytic</note>
    </ligand>
</feature>
<comment type="catalytic activity">
    <reaction evidence="12 13">
        <text>tRNA(Thr) + L-threonine + ATP = L-threonyl-tRNA(Thr) + AMP + diphosphate + H(+)</text>
        <dbReference type="Rhea" id="RHEA:24624"/>
        <dbReference type="Rhea" id="RHEA-COMP:9670"/>
        <dbReference type="Rhea" id="RHEA-COMP:9704"/>
        <dbReference type="ChEBI" id="CHEBI:15378"/>
        <dbReference type="ChEBI" id="CHEBI:30616"/>
        <dbReference type="ChEBI" id="CHEBI:33019"/>
        <dbReference type="ChEBI" id="CHEBI:57926"/>
        <dbReference type="ChEBI" id="CHEBI:78442"/>
        <dbReference type="ChEBI" id="CHEBI:78534"/>
        <dbReference type="ChEBI" id="CHEBI:456215"/>
        <dbReference type="EC" id="6.1.1.3"/>
    </reaction>
</comment>
<evidence type="ECO:0000256" key="6">
    <source>
        <dbReference type="ARBA" id="ARBA00022741"/>
    </source>
</evidence>
<comment type="caution">
    <text evidence="15">The sequence shown here is derived from an EMBL/GenBank/DDBJ whole genome shotgun (WGS) entry which is preliminary data.</text>
</comment>
<dbReference type="InterPro" id="IPR045864">
    <property type="entry name" value="aa-tRNA-synth_II/BPL/LPL"/>
</dbReference>
<dbReference type="FunFam" id="3.40.50.800:FF:000001">
    <property type="entry name" value="Threonine--tRNA ligase"/>
    <property type="match status" value="1"/>
</dbReference>
<reference evidence="15 16" key="1">
    <citation type="submission" date="2018-06" db="EMBL/GenBank/DDBJ databases">
        <title>Genomic Encyclopedia of Type Strains, Phase IV (KMG-IV): sequencing the most valuable type-strain genomes for metagenomic binning, comparative biology and taxonomic classification.</title>
        <authorList>
            <person name="Goeker M."/>
        </authorList>
    </citation>
    <scope>NUCLEOTIDE SEQUENCE [LARGE SCALE GENOMIC DNA]</scope>
    <source>
        <strain evidence="15 16">DSM 25532</strain>
    </source>
</reference>
<dbReference type="NCBIfam" id="TIGR00418">
    <property type="entry name" value="thrS"/>
    <property type="match status" value="1"/>
</dbReference>
<dbReference type="SMART" id="SM00863">
    <property type="entry name" value="tRNA_SAD"/>
    <property type="match status" value="1"/>
</dbReference>
<dbReference type="Gene3D" id="3.30.930.10">
    <property type="entry name" value="Bira Bifunctional Protein, Domain 2"/>
    <property type="match status" value="1"/>
</dbReference>
<evidence type="ECO:0000256" key="7">
    <source>
        <dbReference type="ARBA" id="ARBA00022833"/>
    </source>
</evidence>
<evidence type="ECO:0000256" key="2">
    <source>
        <dbReference type="ARBA" id="ARBA00022490"/>
    </source>
</evidence>
<comment type="similarity">
    <text evidence="1 13">Belongs to the class-II aminoacyl-tRNA synthetase family.</text>
</comment>
<dbReference type="SUPFAM" id="SSF55186">
    <property type="entry name" value="ThrRS/AlaRS common domain"/>
    <property type="match status" value="1"/>
</dbReference>
<dbReference type="InterPro" id="IPR033728">
    <property type="entry name" value="ThrRS_core"/>
</dbReference>
<dbReference type="Proteomes" id="UP000253426">
    <property type="component" value="Unassembled WGS sequence"/>
</dbReference>
<evidence type="ECO:0000313" key="16">
    <source>
        <dbReference type="Proteomes" id="UP000253426"/>
    </source>
</evidence>
<evidence type="ECO:0000256" key="13">
    <source>
        <dbReference type="HAMAP-Rule" id="MF_00184"/>
    </source>
</evidence>
<comment type="subunit">
    <text evidence="13">Homodimer.</text>
</comment>
<dbReference type="Gene3D" id="3.40.50.800">
    <property type="entry name" value="Anticodon-binding domain"/>
    <property type="match status" value="1"/>
</dbReference>
<dbReference type="GO" id="GO:0005737">
    <property type="term" value="C:cytoplasm"/>
    <property type="evidence" value="ECO:0007669"/>
    <property type="project" value="UniProtKB-SubCell"/>
</dbReference>
<dbReference type="InterPro" id="IPR012947">
    <property type="entry name" value="tRNA_SAD"/>
</dbReference>
<dbReference type="AlphaFoldDB" id="A0A366HDT2"/>
<comment type="subcellular location">
    <subcellularLocation>
        <location evidence="13">Cytoplasm</location>
    </subcellularLocation>
</comment>
<evidence type="ECO:0000313" key="15">
    <source>
        <dbReference type="EMBL" id="RBP40566.1"/>
    </source>
</evidence>
<dbReference type="PROSITE" id="PS50862">
    <property type="entry name" value="AA_TRNA_LIGASE_II"/>
    <property type="match status" value="1"/>
</dbReference>
<keyword evidence="5 13" id="KW-0479">Metal-binding</keyword>
<evidence type="ECO:0000256" key="10">
    <source>
        <dbReference type="ARBA" id="ARBA00022917"/>
    </source>
</evidence>
<gene>
    <name evidence="13" type="primary">thrS</name>
    <name evidence="15" type="ORF">DES53_108273</name>
</gene>
<evidence type="ECO:0000256" key="5">
    <source>
        <dbReference type="ARBA" id="ARBA00022723"/>
    </source>
</evidence>
<dbReference type="EMBL" id="QNRR01000008">
    <property type="protein sequence ID" value="RBP40566.1"/>
    <property type="molecule type" value="Genomic_DNA"/>
</dbReference>
<dbReference type="EC" id="6.1.1.3" evidence="13"/>
<evidence type="ECO:0000256" key="3">
    <source>
        <dbReference type="ARBA" id="ARBA00022555"/>
    </source>
</evidence>
<evidence type="ECO:0000256" key="11">
    <source>
        <dbReference type="ARBA" id="ARBA00023146"/>
    </source>
</evidence>
<dbReference type="Pfam" id="PF00587">
    <property type="entry name" value="tRNA-synt_2b"/>
    <property type="match status" value="1"/>
</dbReference>
<dbReference type="GO" id="GO:0004829">
    <property type="term" value="F:threonine-tRNA ligase activity"/>
    <property type="evidence" value="ECO:0007669"/>
    <property type="project" value="UniProtKB-UniRule"/>
</dbReference>
<proteinExistence type="inferred from homology"/>
<dbReference type="HAMAP" id="MF_00184">
    <property type="entry name" value="Thr_tRNA_synth"/>
    <property type="match status" value="1"/>
</dbReference>
<dbReference type="PRINTS" id="PR01047">
    <property type="entry name" value="TRNASYNTHTHR"/>
</dbReference>
<dbReference type="InterPro" id="IPR036621">
    <property type="entry name" value="Anticodon-bd_dom_sf"/>
</dbReference>
<dbReference type="InterPro" id="IPR018163">
    <property type="entry name" value="Thr/Ala-tRNA-synth_IIc_edit"/>
</dbReference>
<dbReference type="InterPro" id="IPR004154">
    <property type="entry name" value="Anticodon-bd"/>
</dbReference>
<keyword evidence="2 13" id="KW-0963">Cytoplasm</keyword>
<dbReference type="InterPro" id="IPR047246">
    <property type="entry name" value="ThrRS_anticodon"/>
</dbReference>
<dbReference type="GO" id="GO:0005524">
    <property type="term" value="F:ATP binding"/>
    <property type="evidence" value="ECO:0007669"/>
    <property type="project" value="UniProtKB-UniRule"/>
</dbReference>
<feature type="binding site" evidence="13">
    <location>
        <position position="526"/>
    </location>
    <ligand>
        <name>Zn(2+)</name>
        <dbReference type="ChEBI" id="CHEBI:29105"/>
        <note>catalytic</note>
    </ligand>
</feature>
<accession>A0A366HDT2</accession>
<dbReference type="RefSeq" id="WP_113960420.1">
    <property type="nucleotide sequence ID" value="NZ_QNRR01000008.1"/>
</dbReference>
<comment type="caution">
    <text evidence="13">Lacks conserved residue(s) required for the propagation of feature annotation.</text>
</comment>
<dbReference type="InterPro" id="IPR006195">
    <property type="entry name" value="aa-tRNA-synth_II"/>
</dbReference>